<keyword evidence="2" id="KW-1185">Reference proteome</keyword>
<gene>
    <name evidence="1" type="ORF">M9Y10_032302</name>
</gene>
<evidence type="ECO:0000313" key="2">
    <source>
        <dbReference type="Proteomes" id="UP001470230"/>
    </source>
</evidence>
<protein>
    <recommendedName>
        <fullName evidence="3">DUF3447 domain-containing protein</fullName>
    </recommendedName>
</protein>
<dbReference type="EMBL" id="JAPFFF010000052">
    <property type="protein sequence ID" value="KAK8839366.1"/>
    <property type="molecule type" value="Genomic_DNA"/>
</dbReference>
<accession>A0ABR2GZP3</accession>
<organism evidence="1 2">
    <name type="scientific">Tritrichomonas musculus</name>
    <dbReference type="NCBI Taxonomy" id="1915356"/>
    <lineage>
        <taxon>Eukaryota</taxon>
        <taxon>Metamonada</taxon>
        <taxon>Parabasalia</taxon>
        <taxon>Tritrichomonadida</taxon>
        <taxon>Tritrichomonadidae</taxon>
        <taxon>Tritrichomonas</taxon>
    </lineage>
</organism>
<comment type="caution">
    <text evidence="1">The sequence shown here is derived from an EMBL/GenBank/DDBJ whole genome shotgun (WGS) entry which is preliminary data.</text>
</comment>
<dbReference type="Proteomes" id="UP001470230">
    <property type="component" value="Unassembled WGS sequence"/>
</dbReference>
<name>A0ABR2GZP3_9EUKA</name>
<sequence>MSDPSKDAQKKIIKYIDEKNELYDHIISFLDNSSDEEEDYFFQKYKEDDQEEFKHFVQLIASIANNYHRNETFLPKIFMIIDNYKDQIKQTFSNSDIFDIFKDNKLIILYMIEKNILEIDRNIFLQMESKIEKNGNRYLHFFYPELKEFLGEERTKEIEEELLSLDPKILDDFDLKRHKGENDSYISNLIRNDLVEDFVAFVTQSATQLDSRIRHSIFETNLFLIENNTTLIEYSAFYGSYQIFQFLQIENAKLNPSLWLYAIHSQNADLIHLLESLNIANAKTKEKYIEYLAESIKCHHKNFTRYITDTFLSQDDDVRNREEIISAIFQSHNYSLFRDNFIKKEFYYLCSNQYNKLVNFHMEKKEKEFNEKISRQINHNSFK</sequence>
<evidence type="ECO:0000313" key="1">
    <source>
        <dbReference type="EMBL" id="KAK8839366.1"/>
    </source>
</evidence>
<evidence type="ECO:0008006" key="3">
    <source>
        <dbReference type="Google" id="ProtNLM"/>
    </source>
</evidence>
<reference evidence="1 2" key="1">
    <citation type="submission" date="2024-04" db="EMBL/GenBank/DDBJ databases">
        <title>Tritrichomonas musculus Genome.</title>
        <authorList>
            <person name="Alves-Ferreira E."/>
            <person name="Grigg M."/>
            <person name="Lorenzi H."/>
            <person name="Galac M."/>
        </authorList>
    </citation>
    <scope>NUCLEOTIDE SEQUENCE [LARGE SCALE GENOMIC DNA]</scope>
    <source>
        <strain evidence="1 2">EAF2021</strain>
    </source>
</reference>
<proteinExistence type="predicted"/>